<protein>
    <submittedName>
        <fullName evidence="1">Uncharacterized protein</fullName>
    </submittedName>
</protein>
<comment type="caution">
    <text evidence="1">The sequence shown here is derived from an EMBL/GenBank/DDBJ whole genome shotgun (WGS) entry which is preliminary data.</text>
</comment>
<dbReference type="Proteomes" id="UP001055811">
    <property type="component" value="Linkage Group LG08"/>
</dbReference>
<keyword evidence="2" id="KW-1185">Reference proteome</keyword>
<gene>
    <name evidence="1" type="ORF">L2E82_45788</name>
</gene>
<reference evidence="1 2" key="2">
    <citation type="journal article" date="2022" name="Mol. Ecol. Resour.">
        <title>The genomes of chicory, endive, great burdock and yacon provide insights into Asteraceae paleo-polyploidization history and plant inulin production.</title>
        <authorList>
            <person name="Fan W."/>
            <person name="Wang S."/>
            <person name="Wang H."/>
            <person name="Wang A."/>
            <person name="Jiang F."/>
            <person name="Liu H."/>
            <person name="Zhao H."/>
            <person name="Xu D."/>
            <person name="Zhang Y."/>
        </authorList>
    </citation>
    <scope>NUCLEOTIDE SEQUENCE [LARGE SCALE GENOMIC DNA]</scope>
    <source>
        <strain evidence="2">cv. Punajuju</strain>
        <tissue evidence="1">Leaves</tissue>
    </source>
</reference>
<accession>A0ACB8ZU13</accession>
<proteinExistence type="predicted"/>
<dbReference type="EMBL" id="CM042016">
    <property type="protein sequence ID" value="KAI3701143.1"/>
    <property type="molecule type" value="Genomic_DNA"/>
</dbReference>
<evidence type="ECO:0000313" key="1">
    <source>
        <dbReference type="EMBL" id="KAI3701143.1"/>
    </source>
</evidence>
<evidence type="ECO:0000313" key="2">
    <source>
        <dbReference type="Proteomes" id="UP001055811"/>
    </source>
</evidence>
<name>A0ACB8ZU13_CICIN</name>
<sequence>MVVKLIQNHRRGHWLMTKIEVKDMDLAEEGGVDMADSWVGFSDTWSRVCNNISGTVPESLKSGVSLRVFDISKNNFSDVLLIDTLLNLSSLKILMLAFNNFVGVRRNHSDVIGASSSWVRALVKISAYTFSTIGIAILIGVSVLGAAWGIYIDSISELMIVSLLLNLKLVCIGNHEMGLWGTAAALKFEEKMG</sequence>
<organism evidence="1 2">
    <name type="scientific">Cichorium intybus</name>
    <name type="common">Chicory</name>
    <dbReference type="NCBI Taxonomy" id="13427"/>
    <lineage>
        <taxon>Eukaryota</taxon>
        <taxon>Viridiplantae</taxon>
        <taxon>Streptophyta</taxon>
        <taxon>Embryophyta</taxon>
        <taxon>Tracheophyta</taxon>
        <taxon>Spermatophyta</taxon>
        <taxon>Magnoliopsida</taxon>
        <taxon>eudicotyledons</taxon>
        <taxon>Gunneridae</taxon>
        <taxon>Pentapetalae</taxon>
        <taxon>asterids</taxon>
        <taxon>campanulids</taxon>
        <taxon>Asterales</taxon>
        <taxon>Asteraceae</taxon>
        <taxon>Cichorioideae</taxon>
        <taxon>Cichorieae</taxon>
        <taxon>Cichoriinae</taxon>
        <taxon>Cichorium</taxon>
    </lineage>
</organism>
<reference evidence="2" key="1">
    <citation type="journal article" date="2022" name="Mol. Ecol. Resour.">
        <title>The genomes of chicory, endive, great burdock and yacon provide insights into Asteraceae palaeo-polyploidization history and plant inulin production.</title>
        <authorList>
            <person name="Fan W."/>
            <person name="Wang S."/>
            <person name="Wang H."/>
            <person name="Wang A."/>
            <person name="Jiang F."/>
            <person name="Liu H."/>
            <person name="Zhao H."/>
            <person name="Xu D."/>
            <person name="Zhang Y."/>
        </authorList>
    </citation>
    <scope>NUCLEOTIDE SEQUENCE [LARGE SCALE GENOMIC DNA]</scope>
    <source>
        <strain evidence="2">cv. Punajuju</strain>
    </source>
</reference>